<dbReference type="InterPro" id="IPR041371">
    <property type="entry name" value="GH92_N"/>
</dbReference>
<evidence type="ECO:0008006" key="5">
    <source>
        <dbReference type="Google" id="ProtNLM"/>
    </source>
</evidence>
<dbReference type="InterPro" id="IPR008928">
    <property type="entry name" value="6-hairpin_glycosidase_sf"/>
</dbReference>
<dbReference type="Gene3D" id="1.20.1050.60">
    <property type="entry name" value="alpha-1,2-mannosidase"/>
    <property type="match status" value="1"/>
</dbReference>
<evidence type="ECO:0000259" key="1">
    <source>
        <dbReference type="Pfam" id="PF07971"/>
    </source>
</evidence>
<gene>
    <name evidence="3" type="ORF">BAU18_000347</name>
</gene>
<dbReference type="InterPro" id="IPR012939">
    <property type="entry name" value="Glyco_hydro_92"/>
</dbReference>
<dbReference type="Pfam" id="PF17678">
    <property type="entry name" value="Glyco_hydro_92N"/>
    <property type="match status" value="1"/>
</dbReference>
<dbReference type="SUPFAM" id="SSF48208">
    <property type="entry name" value="Six-hairpin glycosidases"/>
    <property type="match status" value="1"/>
</dbReference>
<feature type="domain" description="Glycosyl hydrolase family 92 N-terminal" evidence="2">
    <location>
        <begin position="7"/>
        <end position="195"/>
    </location>
</feature>
<dbReference type="NCBIfam" id="TIGR01180">
    <property type="entry name" value="aman2_put"/>
    <property type="match status" value="1"/>
</dbReference>
<dbReference type="Proteomes" id="UP001429357">
    <property type="component" value="Unassembled WGS sequence"/>
</dbReference>
<protein>
    <recommendedName>
        <fullName evidence="5">Alpha-1,2-mannosidase</fullName>
    </recommendedName>
</protein>
<evidence type="ECO:0000259" key="2">
    <source>
        <dbReference type="Pfam" id="PF17678"/>
    </source>
</evidence>
<organism evidence="3 4">
    <name type="scientific">Enterococcus diestrammenae</name>
    <dbReference type="NCBI Taxonomy" id="1155073"/>
    <lineage>
        <taxon>Bacteria</taxon>
        <taxon>Bacillati</taxon>
        <taxon>Bacillota</taxon>
        <taxon>Bacilli</taxon>
        <taxon>Lactobacillales</taxon>
        <taxon>Enterococcaceae</taxon>
        <taxon>Enterococcus</taxon>
    </lineage>
</organism>
<dbReference type="PANTHER" id="PTHR12143">
    <property type="entry name" value="PEPTIDE N-GLYCANASE PNGASE -RELATED"/>
    <property type="match status" value="1"/>
</dbReference>
<dbReference type="Pfam" id="PF07971">
    <property type="entry name" value="Glyco_hydro_92"/>
    <property type="match status" value="1"/>
</dbReference>
<accession>A0ABV0EYC4</accession>
<reference evidence="3 4" key="2">
    <citation type="submission" date="2024-02" db="EMBL/GenBank/DDBJ databases">
        <title>The Genome Sequence of Enterococcus diestrammenae JM9A.</title>
        <authorList>
            <person name="Earl A."/>
            <person name="Manson A."/>
            <person name="Gilmore M."/>
            <person name="Sanders J."/>
            <person name="Shea T."/>
            <person name="Howe W."/>
            <person name="Livny J."/>
            <person name="Cuomo C."/>
            <person name="Neafsey D."/>
            <person name="Birren B."/>
        </authorList>
    </citation>
    <scope>NUCLEOTIDE SEQUENCE [LARGE SCALE GENOMIC DNA]</scope>
    <source>
        <strain evidence="3 4">JM9A</strain>
    </source>
</reference>
<dbReference type="PANTHER" id="PTHR12143:SF43">
    <property type="entry name" value="PUTATIVE-RELATED"/>
    <property type="match status" value="1"/>
</dbReference>
<keyword evidence="4" id="KW-1185">Reference proteome</keyword>
<dbReference type="InterPro" id="IPR005887">
    <property type="entry name" value="GH92_a_mannosidase_put"/>
</dbReference>
<feature type="domain" description="Glycosyl hydrolase family 92" evidence="1">
    <location>
        <begin position="226"/>
        <end position="686"/>
    </location>
</feature>
<dbReference type="InterPro" id="IPR014718">
    <property type="entry name" value="GH-type_carb-bd"/>
</dbReference>
<proteinExistence type="predicted"/>
<name>A0ABV0EYC4_9ENTE</name>
<sequence length="705" mass="80367">MNVNQIDTRHATSNSFELSRGNCFPFTTLPFGMNFFAVETHEDNWWFHPEAKHFRGLRLSHQPTMWAGTKGDFCSVCLLPYTRPTKGLKSVSYSPERSEFHPHYLKISQPNNQLETNVVPTEYGAVITMTSPQDQKGVLVSFPTSGTITKVEDKVIEGWSDQLHTHGKVPLKLYFHIEVATGVANWTRRDDDTYEIDFQDTPTVELRMGTSFISSAYAVKNTPVEPVSKLQETAANLWNEKLAKIEVTDLDQTKVSTFYHNLYRTFLYPQRLYEFDETGEPVHRDVYADEVKSGYLYMNNGFWDTARTVYPLYSLIEMEEYPKILEGFLNSYKESGFLPKWLSPEDSGGMPGNYVDAVIADAAAKGIRMDLMPEFLEGMLHSATVQDEKRSAGRSYCAEYLEYGYVPQDMHESVNHTLDYCYSDYCISVVADKLGEVELAKKYADQSMNYRNLFSKEDGFMVAKDREGNFNENFSPISWGGDYTEGCAWQSSFAVVQDIQGLINLYGSDEDFEDILVRLGNSKPAFTVEGYGHVIHEMAESEYNGFGQINVGNQPSFHLPYLYSYIGKPYYAQPLLKQAINRLFSDGWQGYPGDEDNGSMATWYIFNSLGFYPFCPGHDEYLIGMPNFDQAVLHLANGKDVSLTTEMNNPQQQFIHRVTESGETYHKSFIAHDDLVAGMNLNFELGMVPNPRCFDQERPFSMTKK</sequence>
<dbReference type="Gene3D" id="1.20.1610.10">
    <property type="entry name" value="alpha-1,2-mannosidases domains"/>
    <property type="match status" value="1"/>
</dbReference>
<dbReference type="InterPro" id="IPR050883">
    <property type="entry name" value="PNGase"/>
</dbReference>
<evidence type="ECO:0000313" key="4">
    <source>
        <dbReference type="Proteomes" id="UP001429357"/>
    </source>
</evidence>
<comment type="caution">
    <text evidence="3">The sequence shown here is derived from an EMBL/GenBank/DDBJ whole genome shotgun (WGS) entry which is preliminary data.</text>
</comment>
<dbReference type="RefSeq" id="WP_161869710.1">
    <property type="nucleotide sequence ID" value="NZ_MAEI02000001.1"/>
</dbReference>
<dbReference type="Gene3D" id="2.70.98.10">
    <property type="match status" value="1"/>
</dbReference>
<reference evidence="4" key="1">
    <citation type="submission" date="2016-06" db="EMBL/GenBank/DDBJ databases">
        <title>Four novel species of enterococci isolated from chicken manure.</title>
        <authorList>
            <person name="Van Tyne D."/>
        </authorList>
    </citation>
    <scope>NUCLEOTIDE SEQUENCE [LARGE SCALE GENOMIC DNA]</scope>
    <source>
        <strain evidence="4">JM9A</strain>
    </source>
</reference>
<dbReference type="EMBL" id="MAEI02000001">
    <property type="protein sequence ID" value="MEO1780796.1"/>
    <property type="molecule type" value="Genomic_DNA"/>
</dbReference>
<evidence type="ECO:0000313" key="3">
    <source>
        <dbReference type="EMBL" id="MEO1780796.1"/>
    </source>
</evidence>
<dbReference type="Gene3D" id="3.30.2080.10">
    <property type="entry name" value="GH92 mannosidase domain"/>
    <property type="match status" value="1"/>
</dbReference>